<dbReference type="PANTHER" id="PTHR43685:SF5">
    <property type="entry name" value="GLYCOSYLTRANSFERASE EPSE-RELATED"/>
    <property type="match status" value="1"/>
</dbReference>
<evidence type="ECO:0000256" key="1">
    <source>
        <dbReference type="ARBA" id="ARBA00006739"/>
    </source>
</evidence>
<protein>
    <submittedName>
        <fullName evidence="5">Glycosyltransferase family 2 protein</fullName>
    </submittedName>
</protein>
<comment type="caution">
    <text evidence="5">The sequence shown here is derived from an EMBL/GenBank/DDBJ whole genome shotgun (WGS) entry which is preliminary data.</text>
</comment>
<evidence type="ECO:0000313" key="6">
    <source>
        <dbReference type="Proteomes" id="UP000622707"/>
    </source>
</evidence>
<reference evidence="5 6" key="1">
    <citation type="journal article" date="2017" name="Int. J. Syst. Evol. Microbiol.">
        <title>Ramlibacter alkalitolerans sp. nov., alkali-tolerant bacterium isolated from soil of ginseng.</title>
        <authorList>
            <person name="Lee D.H."/>
            <person name="Cha C.J."/>
        </authorList>
    </citation>
    <scope>NUCLEOTIDE SEQUENCE [LARGE SCALE GENOMIC DNA]</scope>
    <source>
        <strain evidence="5 6">KACC 19305</strain>
    </source>
</reference>
<dbReference type="Pfam" id="PF00535">
    <property type="entry name" value="Glycos_transf_2"/>
    <property type="match status" value="1"/>
</dbReference>
<gene>
    <name evidence="5" type="ORF">JI746_01870</name>
</gene>
<dbReference type="InterPro" id="IPR050834">
    <property type="entry name" value="Glycosyltransf_2"/>
</dbReference>
<dbReference type="InterPro" id="IPR001173">
    <property type="entry name" value="Glyco_trans_2-like"/>
</dbReference>
<evidence type="ECO:0000256" key="3">
    <source>
        <dbReference type="ARBA" id="ARBA00022679"/>
    </source>
</evidence>
<dbReference type="InterPro" id="IPR029044">
    <property type="entry name" value="Nucleotide-diphossugar_trans"/>
</dbReference>
<evidence type="ECO:0000259" key="4">
    <source>
        <dbReference type="Pfam" id="PF00535"/>
    </source>
</evidence>
<name>A0ABS1JI02_9BURK</name>
<accession>A0ABS1JI02</accession>
<evidence type="ECO:0000313" key="5">
    <source>
        <dbReference type="EMBL" id="MBL0423839.1"/>
    </source>
</evidence>
<proteinExistence type="inferred from homology"/>
<dbReference type="Gene3D" id="3.90.550.10">
    <property type="entry name" value="Spore Coat Polysaccharide Biosynthesis Protein SpsA, Chain A"/>
    <property type="match status" value="1"/>
</dbReference>
<dbReference type="Proteomes" id="UP000622707">
    <property type="component" value="Unassembled WGS sequence"/>
</dbReference>
<dbReference type="CDD" id="cd00761">
    <property type="entry name" value="Glyco_tranf_GTA_type"/>
    <property type="match status" value="1"/>
</dbReference>
<keyword evidence="3" id="KW-0808">Transferase</keyword>
<dbReference type="EMBL" id="JAEQND010000001">
    <property type="protein sequence ID" value="MBL0423839.1"/>
    <property type="molecule type" value="Genomic_DNA"/>
</dbReference>
<evidence type="ECO:0000256" key="2">
    <source>
        <dbReference type="ARBA" id="ARBA00022676"/>
    </source>
</evidence>
<keyword evidence="6" id="KW-1185">Reference proteome</keyword>
<sequence>MTQQTSTPALSVVVPTYNAARYVQEALASVLAQDFDDFELLVVDDGSTDETARLLEPLAQDPRVRLLRNERNMGLIATLHRAYAQCRAPLIARMDADDVCEPTRFRRQVEFLRAHPLVGIVGGAIRFFGNIPQPNVFRFPQAHEGIRPAMLFYCPLAHPALMFRRELVDQGLFRYDDAFKHAEDYHLWSRLLLQVRAANLPDVVLDYRLHPQQVSSDSSARQYEASLRVRRQMLQEAGIDPTPEDVALHESVILERPLPRADYLAALADWLGRLEDANAGTAYWDAGELHQLLRGKFREAAQRVGADLGALAAAQASARYVAPGEAAAAAAPGATGLRARLKRRLKPLLWRLSMMRGR</sequence>
<feature type="domain" description="Glycosyltransferase 2-like" evidence="4">
    <location>
        <begin position="11"/>
        <end position="134"/>
    </location>
</feature>
<dbReference type="RefSeq" id="WP_201687072.1">
    <property type="nucleotide sequence ID" value="NZ_JAEQND010000001.1"/>
</dbReference>
<comment type="similarity">
    <text evidence="1">Belongs to the glycosyltransferase 2 family.</text>
</comment>
<organism evidence="5 6">
    <name type="scientific">Ramlibacter alkalitolerans</name>
    <dbReference type="NCBI Taxonomy" id="2039631"/>
    <lineage>
        <taxon>Bacteria</taxon>
        <taxon>Pseudomonadati</taxon>
        <taxon>Pseudomonadota</taxon>
        <taxon>Betaproteobacteria</taxon>
        <taxon>Burkholderiales</taxon>
        <taxon>Comamonadaceae</taxon>
        <taxon>Ramlibacter</taxon>
    </lineage>
</organism>
<dbReference type="SUPFAM" id="SSF53448">
    <property type="entry name" value="Nucleotide-diphospho-sugar transferases"/>
    <property type="match status" value="1"/>
</dbReference>
<dbReference type="PANTHER" id="PTHR43685">
    <property type="entry name" value="GLYCOSYLTRANSFERASE"/>
    <property type="match status" value="1"/>
</dbReference>
<keyword evidence="2" id="KW-0328">Glycosyltransferase</keyword>